<accession>A0A8H4MZ95</accession>
<evidence type="ECO:0000313" key="2">
    <source>
        <dbReference type="EMBL" id="KAF4304764.1"/>
    </source>
</evidence>
<protein>
    <submittedName>
        <fullName evidence="2">Uncharacterized protein</fullName>
    </submittedName>
</protein>
<feature type="compositionally biased region" description="Low complexity" evidence="1">
    <location>
        <begin position="46"/>
        <end position="55"/>
    </location>
</feature>
<gene>
    <name evidence="2" type="ORF">GTA08_BOTSDO08432</name>
</gene>
<evidence type="ECO:0000313" key="3">
    <source>
        <dbReference type="Proteomes" id="UP000572817"/>
    </source>
</evidence>
<organism evidence="2 3">
    <name type="scientific">Botryosphaeria dothidea</name>
    <dbReference type="NCBI Taxonomy" id="55169"/>
    <lineage>
        <taxon>Eukaryota</taxon>
        <taxon>Fungi</taxon>
        <taxon>Dikarya</taxon>
        <taxon>Ascomycota</taxon>
        <taxon>Pezizomycotina</taxon>
        <taxon>Dothideomycetes</taxon>
        <taxon>Dothideomycetes incertae sedis</taxon>
        <taxon>Botryosphaeriales</taxon>
        <taxon>Botryosphaeriaceae</taxon>
        <taxon>Botryosphaeria</taxon>
    </lineage>
</organism>
<dbReference type="Proteomes" id="UP000572817">
    <property type="component" value="Unassembled WGS sequence"/>
</dbReference>
<feature type="region of interest" description="Disordered" evidence="1">
    <location>
        <begin position="25"/>
        <end position="81"/>
    </location>
</feature>
<comment type="caution">
    <text evidence="2">The sequence shown here is derived from an EMBL/GenBank/DDBJ whole genome shotgun (WGS) entry which is preliminary data.</text>
</comment>
<keyword evidence="3" id="KW-1185">Reference proteome</keyword>
<proteinExistence type="predicted"/>
<dbReference type="AlphaFoldDB" id="A0A8H4MZ95"/>
<dbReference type="EMBL" id="WWBZ02000051">
    <property type="protein sequence ID" value="KAF4304764.1"/>
    <property type="molecule type" value="Genomic_DNA"/>
</dbReference>
<name>A0A8H4MZ95_9PEZI</name>
<evidence type="ECO:0000256" key="1">
    <source>
        <dbReference type="SAM" id="MobiDB-lite"/>
    </source>
</evidence>
<sequence length="81" mass="8931">MEDFNGIKHLAEALKTAEQSYTNRLKFPPKADSDSEETANCDHNPDSMSSSNKSDTTSEESADYSPPNQKDPTYEPGKTMA</sequence>
<reference evidence="2" key="1">
    <citation type="submission" date="2020-04" db="EMBL/GenBank/DDBJ databases">
        <title>Genome Assembly and Annotation of Botryosphaeria dothidea sdau 11-99, a Latent Pathogen of Apple Fruit Ring Rot in China.</title>
        <authorList>
            <person name="Yu C."/>
            <person name="Diao Y."/>
            <person name="Lu Q."/>
            <person name="Zhao J."/>
            <person name="Cui S."/>
            <person name="Peng C."/>
            <person name="He B."/>
            <person name="Liu H."/>
        </authorList>
    </citation>
    <scope>NUCLEOTIDE SEQUENCE [LARGE SCALE GENOMIC DNA]</scope>
    <source>
        <strain evidence="2">Sdau11-99</strain>
    </source>
</reference>